<sequence>MDPKYRQRNLPGDKRLQLIREEDAAPHEPQYDHHRKIQDELEKQIYEKLGEPTSSRPTQASQQPQQRQKQSPTIADLCQECNLLFCDVLHHVSIVADALKSHPSFNHRGYNHEDLIDAYSTFRYVCSRLKAHGRGKNALEVRIPRDDSEFFVMNLRKALTTVIKALEEVKPVITRHIEKKVVAEKTTSDDPQYTMSLLDQLKNDPDLAWFETFLTQGAMRCVLRGLEFFGEISQDLAPRLKCGS</sequence>
<protein>
    <submittedName>
        <fullName evidence="2">Uncharacterized protein</fullName>
    </submittedName>
</protein>
<proteinExistence type="predicted"/>
<dbReference type="AlphaFoldDB" id="A0A507QS38"/>
<dbReference type="EMBL" id="VIFY01000106">
    <property type="protein sequence ID" value="TQB70491.1"/>
    <property type="molecule type" value="Genomic_DNA"/>
</dbReference>
<evidence type="ECO:0000313" key="3">
    <source>
        <dbReference type="Proteomes" id="UP000319663"/>
    </source>
</evidence>
<name>A0A507QS38_MONPU</name>
<accession>A0A507QS38</accession>
<evidence type="ECO:0000256" key="1">
    <source>
        <dbReference type="SAM" id="MobiDB-lite"/>
    </source>
</evidence>
<dbReference type="Proteomes" id="UP000319663">
    <property type="component" value="Unassembled WGS sequence"/>
</dbReference>
<comment type="caution">
    <text evidence="2">The sequence shown here is derived from an EMBL/GenBank/DDBJ whole genome shotgun (WGS) entry which is preliminary data.</text>
</comment>
<feature type="compositionally biased region" description="Basic and acidic residues" evidence="1">
    <location>
        <begin position="1"/>
        <end position="50"/>
    </location>
</feature>
<gene>
    <name evidence="2" type="ORF">MPDQ_000406</name>
</gene>
<reference evidence="2 3" key="1">
    <citation type="submission" date="2019-06" db="EMBL/GenBank/DDBJ databases">
        <title>Wine fermentation using esterase from Monascus purpureus.</title>
        <authorList>
            <person name="Geng C."/>
            <person name="Zhang Y."/>
        </authorList>
    </citation>
    <scope>NUCLEOTIDE SEQUENCE [LARGE SCALE GENOMIC DNA]</scope>
    <source>
        <strain evidence="2">HQ1</strain>
    </source>
</reference>
<evidence type="ECO:0000313" key="2">
    <source>
        <dbReference type="EMBL" id="TQB70491.1"/>
    </source>
</evidence>
<organism evidence="2 3">
    <name type="scientific">Monascus purpureus</name>
    <name type="common">Red mold</name>
    <name type="synonym">Monascus anka</name>
    <dbReference type="NCBI Taxonomy" id="5098"/>
    <lineage>
        <taxon>Eukaryota</taxon>
        <taxon>Fungi</taxon>
        <taxon>Dikarya</taxon>
        <taxon>Ascomycota</taxon>
        <taxon>Pezizomycotina</taxon>
        <taxon>Eurotiomycetes</taxon>
        <taxon>Eurotiomycetidae</taxon>
        <taxon>Eurotiales</taxon>
        <taxon>Aspergillaceae</taxon>
        <taxon>Monascus</taxon>
    </lineage>
</organism>
<feature type="compositionally biased region" description="Low complexity" evidence="1">
    <location>
        <begin position="52"/>
        <end position="71"/>
    </location>
</feature>
<feature type="region of interest" description="Disordered" evidence="1">
    <location>
        <begin position="1"/>
        <end position="71"/>
    </location>
</feature>
<keyword evidence="3" id="KW-1185">Reference proteome</keyword>